<dbReference type="InterPro" id="IPR011124">
    <property type="entry name" value="Znf_CW"/>
</dbReference>
<dbReference type="SMART" id="SM00249">
    <property type="entry name" value="PHD"/>
    <property type="match status" value="1"/>
</dbReference>
<protein>
    <recommendedName>
        <fullName evidence="10">PHD-type domain-containing protein</fullName>
    </recommendedName>
</protein>
<feature type="region of interest" description="Disordered" evidence="5">
    <location>
        <begin position="1"/>
        <end position="44"/>
    </location>
</feature>
<sequence>MELLGDQLPCGEIWQKSSSNKPPLNNSGKSTTNGEEGSKITSSEVAEIARTSSDISDKDMSTNFASKRDGFVYKRTRLRSNTILPDKDKLTNSASKWDGFVYKRKQLKRNNIMSDKDMFTNFASKWDGFVYKRRQLRRNTVTLLSEKNAIDHDEGCNGHNSSVVSTGNPLTVQKNVLPKVPVFTKCGSFRQSLDCGKSSISENYVQKSNVTTGLQIIGAKNSALLESKQNNRLFVVALPAEISGIHMSSSSSKSNTARHSPIIKTEVDCGECSSSDAIVKESLEAFTSAREYCISVLREHGLLVGMNTTHTCASSEVQGVNDDNISQPCKICGLPENPLKMLICDHCEDAFHVSCCQPKLKKLPVDYWYCQPCFRERPKGLLEKSSGKSANILSEHIYRESGGLISWMLRDNEPYKSDVRIGTAFQAEVPLWTGPISEDCNYFNEHLELDLAECASLNVRNSENPLQSTSFGNWIQCREVIHTHRKDKGTICGKWRRAPLFVVQTPKWDCSCAVLWDPVHADCAVPQELESDVISDHLKYFEMLRSRLNITRQIPQESGTNYQEQVNICFLEELQRSPPHPFC</sequence>
<dbReference type="GO" id="GO:0008623">
    <property type="term" value="C:CHRAC"/>
    <property type="evidence" value="ECO:0007669"/>
    <property type="project" value="TreeGrafter"/>
</dbReference>
<dbReference type="InterPro" id="IPR011011">
    <property type="entry name" value="Znf_FYVE_PHD"/>
</dbReference>
<dbReference type="InterPro" id="IPR019787">
    <property type="entry name" value="Znf_PHD-finger"/>
</dbReference>
<dbReference type="FunFam" id="3.30.40.100:FF:000005">
    <property type="entry name" value="uncharacterized protein LOC106759733 isoform X4"/>
    <property type="match status" value="1"/>
</dbReference>
<gene>
    <name evidence="8" type="ORF">A4U43_C05F23840</name>
</gene>
<evidence type="ECO:0000256" key="5">
    <source>
        <dbReference type="SAM" id="MobiDB-lite"/>
    </source>
</evidence>
<dbReference type="GO" id="GO:0006338">
    <property type="term" value="P:chromatin remodeling"/>
    <property type="evidence" value="ECO:0007669"/>
    <property type="project" value="InterPro"/>
</dbReference>
<dbReference type="InterPro" id="IPR013083">
    <property type="entry name" value="Znf_RING/FYVE/PHD"/>
</dbReference>
<feature type="domain" description="CW-type" evidence="7">
    <location>
        <begin position="468"/>
        <end position="531"/>
    </location>
</feature>
<dbReference type="Pfam" id="PF00628">
    <property type="entry name" value="PHD"/>
    <property type="match status" value="1"/>
</dbReference>
<evidence type="ECO:0008006" key="10">
    <source>
        <dbReference type="Google" id="ProtNLM"/>
    </source>
</evidence>
<dbReference type="AlphaFoldDB" id="A0A5P1EZD7"/>
<dbReference type="EMBL" id="CM007385">
    <property type="protein sequence ID" value="ONK69520.1"/>
    <property type="molecule type" value="Genomic_DNA"/>
</dbReference>
<evidence type="ECO:0000259" key="7">
    <source>
        <dbReference type="PROSITE" id="PS51050"/>
    </source>
</evidence>
<dbReference type="GO" id="GO:0000228">
    <property type="term" value="C:nuclear chromosome"/>
    <property type="evidence" value="ECO:0007669"/>
    <property type="project" value="TreeGrafter"/>
</dbReference>
<dbReference type="PROSITE" id="PS01359">
    <property type="entry name" value="ZF_PHD_1"/>
    <property type="match status" value="1"/>
</dbReference>
<dbReference type="Gene3D" id="3.30.40.10">
    <property type="entry name" value="Zinc/RING finger domain, C3HC4 (zinc finger)"/>
    <property type="match status" value="1"/>
</dbReference>
<dbReference type="Proteomes" id="UP000243459">
    <property type="component" value="Chromosome 5"/>
</dbReference>
<feature type="compositionally biased region" description="Polar residues" evidence="5">
    <location>
        <begin position="31"/>
        <end position="44"/>
    </location>
</feature>
<dbReference type="SUPFAM" id="SSF57903">
    <property type="entry name" value="FYVE/PHD zinc finger"/>
    <property type="match status" value="1"/>
</dbReference>
<dbReference type="PANTHER" id="PTHR46510:SF1">
    <property type="entry name" value="BROMODOMAIN ADJACENT TO ZINC FINGER DOMAIN PROTEIN 1A"/>
    <property type="match status" value="1"/>
</dbReference>
<dbReference type="GO" id="GO:0045740">
    <property type="term" value="P:positive regulation of DNA replication"/>
    <property type="evidence" value="ECO:0007669"/>
    <property type="project" value="TreeGrafter"/>
</dbReference>
<evidence type="ECO:0000256" key="1">
    <source>
        <dbReference type="ARBA" id="ARBA00022723"/>
    </source>
</evidence>
<dbReference type="GO" id="GO:0031445">
    <property type="term" value="P:regulation of heterochromatin formation"/>
    <property type="evidence" value="ECO:0007669"/>
    <property type="project" value="TreeGrafter"/>
</dbReference>
<dbReference type="GO" id="GO:0008270">
    <property type="term" value="F:zinc ion binding"/>
    <property type="evidence" value="ECO:0007669"/>
    <property type="project" value="UniProtKB-KW"/>
</dbReference>
<dbReference type="InterPro" id="IPR047171">
    <property type="entry name" value="BAZ1A"/>
</dbReference>
<evidence type="ECO:0000313" key="9">
    <source>
        <dbReference type="Proteomes" id="UP000243459"/>
    </source>
</evidence>
<evidence type="ECO:0000256" key="2">
    <source>
        <dbReference type="ARBA" id="ARBA00022771"/>
    </source>
</evidence>
<keyword evidence="3" id="KW-0862">Zinc</keyword>
<feature type="compositionally biased region" description="Low complexity" evidence="5">
    <location>
        <begin position="16"/>
        <end position="30"/>
    </location>
</feature>
<dbReference type="InterPro" id="IPR019786">
    <property type="entry name" value="Zinc_finger_PHD-type_CS"/>
</dbReference>
<keyword evidence="1" id="KW-0479">Metal-binding</keyword>
<dbReference type="GO" id="GO:0006355">
    <property type="term" value="P:regulation of DNA-templated transcription"/>
    <property type="evidence" value="ECO:0007669"/>
    <property type="project" value="TreeGrafter"/>
</dbReference>
<dbReference type="InterPro" id="IPR001965">
    <property type="entry name" value="Znf_PHD"/>
</dbReference>
<organism evidence="8 9">
    <name type="scientific">Asparagus officinalis</name>
    <name type="common">Garden asparagus</name>
    <dbReference type="NCBI Taxonomy" id="4686"/>
    <lineage>
        <taxon>Eukaryota</taxon>
        <taxon>Viridiplantae</taxon>
        <taxon>Streptophyta</taxon>
        <taxon>Embryophyta</taxon>
        <taxon>Tracheophyta</taxon>
        <taxon>Spermatophyta</taxon>
        <taxon>Magnoliopsida</taxon>
        <taxon>Liliopsida</taxon>
        <taxon>Asparagales</taxon>
        <taxon>Asparagaceae</taxon>
        <taxon>Asparagoideae</taxon>
        <taxon>Asparagus</taxon>
    </lineage>
</organism>
<dbReference type="PROSITE" id="PS51050">
    <property type="entry name" value="ZF_CW"/>
    <property type="match status" value="1"/>
</dbReference>
<evidence type="ECO:0000259" key="6">
    <source>
        <dbReference type="PROSITE" id="PS50016"/>
    </source>
</evidence>
<keyword evidence="2 4" id="KW-0863">Zinc-finger</keyword>
<accession>A0A5P1EZD7</accession>
<evidence type="ECO:0000256" key="4">
    <source>
        <dbReference type="PROSITE-ProRule" id="PRU00146"/>
    </source>
</evidence>
<keyword evidence="9" id="KW-1185">Reference proteome</keyword>
<dbReference type="PROSITE" id="PS50016">
    <property type="entry name" value="ZF_PHD_2"/>
    <property type="match status" value="1"/>
</dbReference>
<reference evidence="9" key="1">
    <citation type="journal article" date="2017" name="Nat. Commun.">
        <title>The asparagus genome sheds light on the origin and evolution of a young Y chromosome.</title>
        <authorList>
            <person name="Harkess A."/>
            <person name="Zhou J."/>
            <person name="Xu C."/>
            <person name="Bowers J.E."/>
            <person name="Van der Hulst R."/>
            <person name="Ayyampalayam S."/>
            <person name="Mercati F."/>
            <person name="Riccardi P."/>
            <person name="McKain M.R."/>
            <person name="Kakrana A."/>
            <person name="Tang H."/>
            <person name="Ray J."/>
            <person name="Groenendijk J."/>
            <person name="Arikit S."/>
            <person name="Mathioni S.M."/>
            <person name="Nakano M."/>
            <person name="Shan H."/>
            <person name="Telgmann-Rauber A."/>
            <person name="Kanno A."/>
            <person name="Yue Z."/>
            <person name="Chen H."/>
            <person name="Li W."/>
            <person name="Chen Y."/>
            <person name="Xu X."/>
            <person name="Zhang Y."/>
            <person name="Luo S."/>
            <person name="Chen H."/>
            <person name="Gao J."/>
            <person name="Mao Z."/>
            <person name="Pires J.C."/>
            <person name="Luo M."/>
            <person name="Kudrna D."/>
            <person name="Wing R.A."/>
            <person name="Meyers B.C."/>
            <person name="Yi K."/>
            <person name="Kong H."/>
            <person name="Lavrijsen P."/>
            <person name="Sunseri F."/>
            <person name="Falavigna A."/>
            <person name="Ye Y."/>
            <person name="Leebens-Mack J.H."/>
            <person name="Chen G."/>
        </authorList>
    </citation>
    <scope>NUCLEOTIDE SEQUENCE [LARGE SCALE GENOMIC DNA]</scope>
    <source>
        <strain evidence="9">cv. DH0086</strain>
    </source>
</reference>
<name>A0A5P1EZD7_ASPOF</name>
<evidence type="ECO:0000256" key="3">
    <source>
        <dbReference type="ARBA" id="ARBA00022833"/>
    </source>
</evidence>
<feature type="domain" description="PHD-type" evidence="6">
    <location>
        <begin position="326"/>
        <end position="376"/>
    </location>
</feature>
<dbReference type="Gene3D" id="3.30.40.100">
    <property type="match status" value="1"/>
</dbReference>
<dbReference type="PANTHER" id="PTHR46510">
    <property type="entry name" value="BROMODOMAIN ADJACENT TO ZINC FINGER DOMAIN PROTEIN 1A"/>
    <property type="match status" value="1"/>
</dbReference>
<dbReference type="OrthoDB" id="787137at2759"/>
<proteinExistence type="predicted"/>
<dbReference type="GO" id="GO:0003677">
    <property type="term" value="F:DNA binding"/>
    <property type="evidence" value="ECO:0007669"/>
    <property type="project" value="TreeGrafter"/>
</dbReference>
<dbReference type="Gramene" id="ONK69520">
    <property type="protein sequence ID" value="ONK69520"/>
    <property type="gene ID" value="A4U43_C05F23840"/>
</dbReference>
<evidence type="ECO:0000313" key="8">
    <source>
        <dbReference type="EMBL" id="ONK69520.1"/>
    </source>
</evidence>